<dbReference type="RefSeq" id="WP_160798954.1">
    <property type="nucleotide sequence ID" value="NZ_WRPA01000029.1"/>
</dbReference>
<name>A0A6L7I367_9GAMM</name>
<evidence type="ECO:0000313" key="1">
    <source>
        <dbReference type="EMBL" id="MXR70987.1"/>
    </source>
</evidence>
<dbReference type="InterPro" id="IPR011664">
    <property type="entry name" value="Abi_system_AbiD/AbiF-like"/>
</dbReference>
<dbReference type="PIRSF" id="PIRSF034934">
    <property type="entry name" value="AbiF_AbiD"/>
    <property type="match status" value="1"/>
</dbReference>
<dbReference type="AlphaFoldDB" id="A0A6L7I367"/>
<dbReference type="Proteomes" id="UP000474778">
    <property type="component" value="Unassembled WGS sequence"/>
</dbReference>
<reference evidence="1 2" key="1">
    <citation type="submission" date="2019-12" db="EMBL/GenBank/DDBJ databases">
        <title>Shewanella insulae sp. nov., isolated from a tidal flat.</title>
        <authorList>
            <person name="Yoon J.-H."/>
        </authorList>
    </citation>
    <scope>NUCLEOTIDE SEQUENCE [LARGE SCALE GENOMIC DNA]</scope>
    <source>
        <strain evidence="1 2">JBTF-M18</strain>
    </source>
</reference>
<sequence>MPYDKPWNSYQEQLDKLRERGLAITDDAKALDYLARIGYYRLSGYWYSFRQQQAVDGNQVKLDDFIAGASFEQAVQLYVFDKKLRLLAMDALERIEIAFRVELAHSLGEQDMFAYLKPELFHDKFAKTLNPRSGLTAHHNWLTKHAGLITRSKEKFIDHNKRKHGLPLPIWIACEVWDFGTLSFLYGGMKEADQDKIAQKFGLVNGRVLASWLRALNYLRNLCAHHSRLWNRNVVEKPKLPPASEVVWVAPFVEYDRLRSRPFLLFCIVQHLMSHINPNSTWWARLTNLMATELPDMKALGLDLNSMGVCEGWLELFAPLNLQDQQAIKNP</sequence>
<dbReference type="EMBL" id="WRPA01000029">
    <property type="protein sequence ID" value="MXR70987.1"/>
    <property type="molecule type" value="Genomic_DNA"/>
</dbReference>
<keyword evidence="2" id="KW-1185">Reference proteome</keyword>
<gene>
    <name evidence="1" type="ORF">GNT65_20220</name>
</gene>
<comment type="caution">
    <text evidence="1">The sequence shown here is derived from an EMBL/GenBank/DDBJ whole genome shotgun (WGS) entry which is preliminary data.</text>
</comment>
<organism evidence="1 2">
    <name type="scientific">Shewanella insulae</name>
    <dbReference type="NCBI Taxonomy" id="2681496"/>
    <lineage>
        <taxon>Bacteria</taxon>
        <taxon>Pseudomonadati</taxon>
        <taxon>Pseudomonadota</taxon>
        <taxon>Gammaproteobacteria</taxon>
        <taxon>Alteromonadales</taxon>
        <taxon>Shewanellaceae</taxon>
        <taxon>Shewanella</taxon>
    </lineage>
</organism>
<proteinExistence type="predicted"/>
<dbReference type="Pfam" id="PF07751">
    <property type="entry name" value="Abi_2"/>
    <property type="match status" value="1"/>
</dbReference>
<protein>
    <submittedName>
        <fullName evidence="1">Abi family protein</fullName>
    </submittedName>
</protein>
<accession>A0A6L7I367</accession>
<dbReference type="InterPro" id="IPR017034">
    <property type="entry name" value="Abi_system_AbiD/AbiF"/>
</dbReference>
<evidence type="ECO:0000313" key="2">
    <source>
        <dbReference type="Proteomes" id="UP000474778"/>
    </source>
</evidence>